<keyword evidence="5" id="KW-0560">Oxidoreductase</keyword>
<name>A0ABZ1D2Q6_9TREE</name>
<comment type="similarity">
    <text evidence="2">Belongs to the oxygen-dependent FAD-linked oxidoreductase family.</text>
</comment>
<keyword evidence="4" id="KW-0274">FAD</keyword>
<evidence type="ECO:0000256" key="1">
    <source>
        <dbReference type="ARBA" id="ARBA00001974"/>
    </source>
</evidence>
<evidence type="ECO:0000313" key="8">
    <source>
        <dbReference type="EMBL" id="WRT67877.1"/>
    </source>
</evidence>
<protein>
    <recommendedName>
        <fullName evidence="7">FAD-binding PCMH-type domain-containing protein</fullName>
    </recommendedName>
</protein>
<feature type="compositionally biased region" description="Basic and acidic residues" evidence="6">
    <location>
        <begin position="795"/>
        <end position="816"/>
    </location>
</feature>
<dbReference type="InterPro" id="IPR016166">
    <property type="entry name" value="FAD-bd_PCMH"/>
</dbReference>
<evidence type="ECO:0000256" key="3">
    <source>
        <dbReference type="ARBA" id="ARBA00022630"/>
    </source>
</evidence>
<dbReference type="InterPro" id="IPR036318">
    <property type="entry name" value="FAD-bd_PCMH-like_sf"/>
</dbReference>
<dbReference type="GeneID" id="87956982"/>
<organism evidence="8 9">
    <name type="scientific">Kwoniella shivajii</name>
    <dbReference type="NCBI Taxonomy" id="564305"/>
    <lineage>
        <taxon>Eukaryota</taxon>
        <taxon>Fungi</taxon>
        <taxon>Dikarya</taxon>
        <taxon>Basidiomycota</taxon>
        <taxon>Agaricomycotina</taxon>
        <taxon>Tremellomycetes</taxon>
        <taxon>Tremellales</taxon>
        <taxon>Cryptococcaceae</taxon>
        <taxon>Kwoniella</taxon>
    </lineage>
</organism>
<keyword evidence="3" id="KW-0285">Flavoprotein</keyword>
<evidence type="ECO:0000313" key="9">
    <source>
        <dbReference type="Proteomes" id="UP001329825"/>
    </source>
</evidence>
<proteinExistence type="inferred from homology"/>
<keyword evidence="9" id="KW-1185">Reference proteome</keyword>
<dbReference type="Pfam" id="PF08031">
    <property type="entry name" value="BBE"/>
    <property type="match status" value="1"/>
</dbReference>
<dbReference type="PROSITE" id="PS51387">
    <property type="entry name" value="FAD_PCMH"/>
    <property type="match status" value="1"/>
</dbReference>
<feature type="domain" description="FAD-binding PCMH-type" evidence="7">
    <location>
        <begin position="379"/>
        <end position="510"/>
    </location>
</feature>
<dbReference type="Gene3D" id="3.30.465.10">
    <property type="match status" value="1"/>
</dbReference>
<reference evidence="8 9" key="1">
    <citation type="submission" date="2024-01" db="EMBL/GenBank/DDBJ databases">
        <title>Comparative genomics of Cryptococcus and Kwoniella reveals pathogenesis evolution and contrasting modes of karyotype evolution via chromosome fusion or intercentromeric recombination.</title>
        <authorList>
            <person name="Coelho M.A."/>
            <person name="David-Palma M."/>
            <person name="Shea T."/>
            <person name="Bowers K."/>
            <person name="McGinley-Smith S."/>
            <person name="Mohammad A.W."/>
            <person name="Gnirke A."/>
            <person name="Yurkov A.M."/>
            <person name="Nowrousian M."/>
            <person name="Sun S."/>
            <person name="Cuomo C.A."/>
            <person name="Heitman J."/>
        </authorList>
    </citation>
    <scope>NUCLEOTIDE SEQUENCE [LARGE SCALE GENOMIC DNA]</scope>
    <source>
        <strain evidence="8">CBS 11374</strain>
    </source>
</reference>
<dbReference type="Pfam" id="PF01565">
    <property type="entry name" value="FAD_binding_4"/>
    <property type="match status" value="1"/>
</dbReference>
<dbReference type="InterPro" id="IPR006094">
    <property type="entry name" value="Oxid_FAD_bind_N"/>
</dbReference>
<feature type="region of interest" description="Disordered" evidence="6">
    <location>
        <begin position="164"/>
        <end position="231"/>
    </location>
</feature>
<feature type="region of interest" description="Disordered" evidence="6">
    <location>
        <begin position="245"/>
        <end position="337"/>
    </location>
</feature>
<feature type="region of interest" description="Disordered" evidence="6">
    <location>
        <begin position="783"/>
        <end position="816"/>
    </location>
</feature>
<feature type="compositionally biased region" description="Low complexity" evidence="6">
    <location>
        <begin position="183"/>
        <end position="192"/>
    </location>
</feature>
<dbReference type="PANTHER" id="PTHR42973">
    <property type="entry name" value="BINDING OXIDOREDUCTASE, PUTATIVE (AFU_ORTHOLOGUE AFUA_1G17690)-RELATED"/>
    <property type="match status" value="1"/>
</dbReference>
<dbReference type="Gene3D" id="3.40.462.20">
    <property type="match status" value="1"/>
</dbReference>
<dbReference type="InterPro" id="IPR016169">
    <property type="entry name" value="FAD-bd_PCMH_sub2"/>
</dbReference>
<sequence>MAIFNGTEEPTPTVTSEGLVKPYPFFSQPLKTIKSVATDVDLVKQLRQAIVSQAGSNSGLKQPQVFGRSDEEFVAASSIFNGAVKSPALALVKPTDAKDVSRTIIFCREHDLELSVKAGGNGVHGWSVAGHVILDLSLLTEINIALPESSAPTLQESFESLQIRRGSASSDGTEETRRPSLATSVSGSSTSGIAKRAAADDHTMDGSDASGARRKGKVASDRSGPYSPLDKIDELAHAGDRSGISSAMEEDKNGSGSGSASGSGSGSGNGSRSGSGSRSRSESYSGNQSTPATSFSASSSEFTKSPAEDGYILPNTGSPSTMSPEAGPSSRPGPRITYVNPSQIPTSSFPFVPTSFGASSSTPTNYSTSFHPSFAAGPVPQMLLNTHPDPPPYTLVTFGAGVNSKALDAATSASQYGAFAVPSSAFPVGSGQFISGGFGFIGRKHGMAMDNVNEVEMVLSDGRIVWVGQNGQKGGDWKDDEDPEEVWWAVRGAGAILGVITRFRVKAYYLPSVFAGNLIYLFDRDKTPSLLRHVRDCIKGSPRTVYTNIIMTAGPPGAPAIVILQLCFSGSRAEGEMYIQAISAWEGGRSMFQDFSERTFERQQGAIEEILKGGHGRKWFIKSDMLTSLSDEVIDETCSRFHSVPDGCTWLFEYTGGGAIADVRDSCFPLSHRESAFTVAALHQWSHTEAPVEDTRCVTTAEDWINEVIHPNSPGGPLPCFLQSSTSSSVAAVYGESYPRLRNLKKRLDPTNFFCHTMWPQNFREEDGIDGLGEDIKEGKIDGINEEDIDSDGNMAKEDLIDKTQVSKDKGKSRVL</sequence>
<dbReference type="RefSeq" id="XP_062792617.1">
    <property type="nucleotide sequence ID" value="XM_062936566.1"/>
</dbReference>
<feature type="compositionally biased region" description="Gly residues" evidence="6">
    <location>
        <begin position="255"/>
        <end position="273"/>
    </location>
</feature>
<evidence type="ECO:0000259" key="7">
    <source>
        <dbReference type="PROSITE" id="PS51387"/>
    </source>
</evidence>
<dbReference type="InterPro" id="IPR050416">
    <property type="entry name" value="FAD-linked_Oxidoreductase"/>
</dbReference>
<evidence type="ECO:0000256" key="6">
    <source>
        <dbReference type="SAM" id="MobiDB-lite"/>
    </source>
</evidence>
<dbReference type="Proteomes" id="UP001329825">
    <property type="component" value="Chromosome 6"/>
</dbReference>
<dbReference type="PANTHER" id="PTHR42973:SF39">
    <property type="entry name" value="FAD-BINDING PCMH-TYPE DOMAIN-CONTAINING PROTEIN"/>
    <property type="match status" value="1"/>
</dbReference>
<dbReference type="EMBL" id="CP141886">
    <property type="protein sequence ID" value="WRT67877.1"/>
    <property type="molecule type" value="Genomic_DNA"/>
</dbReference>
<evidence type="ECO:0000256" key="2">
    <source>
        <dbReference type="ARBA" id="ARBA00005466"/>
    </source>
</evidence>
<dbReference type="SUPFAM" id="SSF56176">
    <property type="entry name" value="FAD-binding/transporter-associated domain-like"/>
    <property type="match status" value="2"/>
</dbReference>
<accession>A0ABZ1D2Q6</accession>
<dbReference type="InterPro" id="IPR016167">
    <property type="entry name" value="FAD-bd_PCMH_sub1"/>
</dbReference>
<dbReference type="InterPro" id="IPR012951">
    <property type="entry name" value="BBE"/>
</dbReference>
<comment type="cofactor">
    <cofactor evidence="1">
        <name>FAD</name>
        <dbReference type="ChEBI" id="CHEBI:57692"/>
    </cofactor>
</comment>
<evidence type="ECO:0000256" key="4">
    <source>
        <dbReference type="ARBA" id="ARBA00022827"/>
    </source>
</evidence>
<feature type="compositionally biased region" description="Low complexity" evidence="6">
    <location>
        <begin position="274"/>
        <end position="305"/>
    </location>
</feature>
<dbReference type="Gene3D" id="3.30.43.10">
    <property type="entry name" value="Uridine Diphospho-n-acetylenolpyruvylglucosamine Reductase, domain 2"/>
    <property type="match status" value="1"/>
</dbReference>
<gene>
    <name evidence="8" type="ORF">IL334_004851</name>
</gene>
<evidence type="ECO:0000256" key="5">
    <source>
        <dbReference type="ARBA" id="ARBA00023002"/>
    </source>
</evidence>